<dbReference type="Proteomes" id="UP000326354">
    <property type="component" value="Chromosome"/>
</dbReference>
<dbReference type="AlphaFoldDB" id="A0A5S9IPG3"/>
<dbReference type="InterPro" id="IPR008984">
    <property type="entry name" value="SMAD_FHA_dom_sf"/>
</dbReference>
<dbReference type="PROSITE" id="PS50006">
    <property type="entry name" value="FHA_DOMAIN"/>
    <property type="match status" value="1"/>
</dbReference>
<dbReference type="KEGG" id="uam:UABAM_04052"/>
<dbReference type="Gene3D" id="2.60.200.20">
    <property type="match status" value="2"/>
</dbReference>
<evidence type="ECO:0000313" key="2">
    <source>
        <dbReference type="EMBL" id="BBM85678.1"/>
    </source>
</evidence>
<gene>
    <name evidence="2" type="ORF">UABAM_04052</name>
</gene>
<dbReference type="InterPro" id="IPR000253">
    <property type="entry name" value="FHA_dom"/>
</dbReference>
<dbReference type="CDD" id="cd00060">
    <property type="entry name" value="FHA"/>
    <property type="match status" value="2"/>
</dbReference>
<dbReference type="SMART" id="SM00240">
    <property type="entry name" value="FHA"/>
    <property type="match status" value="2"/>
</dbReference>
<dbReference type="RefSeq" id="WP_151969767.1">
    <property type="nucleotide sequence ID" value="NZ_AP019860.1"/>
</dbReference>
<keyword evidence="3" id="KW-1185">Reference proteome</keyword>
<feature type="domain" description="FHA" evidence="1">
    <location>
        <begin position="25"/>
        <end position="74"/>
    </location>
</feature>
<evidence type="ECO:0000313" key="3">
    <source>
        <dbReference type="Proteomes" id="UP000326354"/>
    </source>
</evidence>
<sequence length="547" mass="62473">MELCAKLIVYLRDQKLEFILNKESMTIGRGVNQSIVINEPTISRLHAKIFVRDGSYFLEDLSTFQKTYLNKGTLQIPKNLKHKDIIQLGNVKSLFLLEPLRPEEEGILHEIQYTFKGDYEKEGEVEREDNLHTPIQAEVSDILASVDEVLDDKQEVEIEEAPLSTGESLDMPLSDIPFANPVTFSGKSPVVSHRVLDAQILCENTKQCMSVTKEAMYVGFDSINEIQIADPYFSKVHFAVLFNKKSDKYYLKNMGDKEVRCNGRPIENMEELDHYSIISTGKYKFHFFSGFQEVADLQKIMWEEIQNNAFPMRFFPELPGETVILDSSTLQLKGEYKFLGKPTPFSQNFFFTKDVDSSKYIFLGEVNGDKDDLPSSTIEPYLIKIQGIFETILEYETIPLQIMKDFNRIVYSKFKGLSINGTLVMLHRDHVIWVGDGVCSPIAYIDGKCSIQSSKGMPIGSYKNFLGVEEQITWKDNDKVLFFTSEVLNCQLKSQSLLVTLESLKLLLGSKIQEEDFALTKLTEDLSSKIDVQQQMLFALICRDPLI</sequence>
<protein>
    <submittedName>
        <fullName evidence="2">Phosphopeptide-binding protein</fullName>
    </submittedName>
</protein>
<organism evidence="2 3">
    <name type="scientific">Uabimicrobium amorphum</name>
    <dbReference type="NCBI Taxonomy" id="2596890"/>
    <lineage>
        <taxon>Bacteria</taxon>
        <taxon>Pseudomonadati</taxon>
        <taxon>Planctomycetota</taxon>
        <taxon>Candidatus Uabimicrobiia</taxon>
        <taxon>Candidatus Uabimicrobiales</taxon>
        <taxon>Candidatus Uabimicrobiaceae</taxon>
        <taxon>Candidatus Uabimicrobium</taxon>
    </lineage>
</organism>
<name>A0A5S9IPG3_UABAM</name>
<dbReference type="SUPFAM" id="SSF49879">
    <property type="entry name" value="SMAD/FHA domain"/>
    <property type="match status" value="2"/>
</dbReference>
<accession>A0A5S9IPG3</accession>
<dbReference type="Pfam" id="PF00498">
    <property type="entry name" value="FHA"/>
    <property type="match status" value="2"/>
</dbReference>
<reference evidence="2 3" key="1">
    <citation type="submission" date="2019-08" db="EMBL/GenBank/DDBJ databases">
        <title>Complete genome sequence of Candidatus Uab amorphum.</title>
        <authorList>
            <person name="Shiratori T."/>
            <person name="Suzuki S."/>
            <person name="Kakizawa Y."/>
            <person name="Ishida K."/>
        </authorList>
    </citation>
    <scope>NUCLEOTIDE SEQUENCE [LARGE SCALE GENOMIC DNA]</scope>
    <source>
        <strain evidence="2 3">SRT547</strain>
    </source>
</reference>
<dbReference type="EMBL" id="AP019860">
    <property type="protein sequence ID" value="BBM85678.1"/>
    <property type="molecule type" value="Genomic_DNA"/>
</dbReference>
<dbReference type="OrthoDB" id="3078176at2"/>
<proteinExistence type="predicted"/>
<evidence type="ECO:0000259" key="1">
    <source>
        <dbReference type="PROSITE" id="PS50006"/>
    </source>
</evidence>